<evidence type="ECO:0000313" key="3">
    <source>
        <dbReference type="Proteomes" id="UP000326505"/>
    </source>
</evidence>
<protein>
    <submittedName>
        <fullName evidence="2">Uncharacterized protein</fullName>
    </submittedName>
</protein>
<dbReference type="KEGG" id="sspb:CP982_07970"/>
<dbReference type="AlphaFoldDB" id="A0A5P2X0X0"/>
<dbReference type="EMBL" id="CP023690">
    <property type="protein sequence ID" value="QEV58667.1"/>
    <property type="molecule type" value="Genomic_DNA"/>
</dbReference>
<reference evidence="2 3" key="1">
    <citation type="submission" date="2017-09" db="EMBL/GenBank/DDBJ databases">
        <authorList>
            <person name="Lee N."/>
            <person name="Cho B.-K."/>
        </authorList>
    </citation>
    <scope>NUCLEOTIDE SEQUENCE [LARGE SCALE GENOMIC DNA]</scope>
    <source>
        <strain evidence="2 3">ATCC 27465</strain>
    </source>
</reference>
<feature type="region of interest" description="Disordered" evidence="1">
    <location>
        <begin position="1"/>
        <end position="23"/>
    </location>
</feature>
<organism evidence="2 3">
    <name type="scientific">Streptomyces spectabilis</name>
    <dbReference type="NCBI Taxonomy" id="68270"/>
    <lineage>
        <taxon>Bacteria</taxon>
        <taxon>Bacillati</taxon>
        <taxon>Actinomycetota</taxon>
        <taxon>Actinomycetes</taxon>
        <taxon>Kitasatosporales</taxon>
        <taxon>Streptomycetaceae</taxon>
        <taxon>Streptomyces</taxon>
    </lineage>
</organism>
<gene>
    <name evidence="2" type="ORF">CP982_07970</name>
</gene>
<evidence type="ECO:0000256" key="1">
    <source>
        <dbReference type="SAM" id="MobiDB-lite"/>
    </source>
</evidence>
<name>A0A5P2X0X0_STRST</name>
<feature type="compositionally biased region" description="Polar residues" evidence="1">
    <location>
        <begin position="35"/>
        <end position="45"/>
    </location>
</feature>
<evidence type="ECO:0000313" key="2">
    <source>
        <dbReference type="EMBL" id="QEV58667.1"/>
    </source>
</evidence>
<dbReference type="Proteomes" id="UP000326505">
    <property type="component" value="Chromosome"/>
</dbReference>
<feature type="region of interest" description="Disordered" evidence="1">
    <location>
        <begin position="31"/>
        <end position="50"/>
    </location>
</feature>
<accession>A0A5P2X0X0</accession>
<sequence length="98" mass="10251">MARGGGRSLVRGDRSVGPEGALPRSAVVPWAAVRSTPTQPETAETVTDMDRDTSRVMVVVMRRIPGTLLGAGRRTAVKAGRCPRTGDGTALPAGRALR</sequence>
<proteinExistence type="predicted"/>
<feature type="region of interest" description="Disordered" evidence="1">
    <location>
        <begin position="73"/>
        <end position="98"/>
    </location>
</feature>